<protein>
    <submittedName>
        <fullName evidence="1">Uncharacterized protein</fullName>
    </submittedName>
</protein>
<proteinExistence type="predicted"/>
<organism evidence="1 2">
    <name type="scientific">Halosimplex pelagicum</name>
    <dbReference type="NCBI Taxonomy" id="869886"/>
    <lineage>
        <taxon>Archaea</taxon>
        <taxon>Methanobacteriati</taxon>
        <taxon>Methanobacteriota</taxon>
        <taxon>Stenosarchaea group</taxon>
        <taxon>Halobacteria</taxon>
        <taxon>Halobacteriales</taxon>
        <taxon>Haloarculaceae</taxon>
        <taxon>Halosimplex</taxon>
    </lineage>
</organism>
<evidence type="ECO:0000313" key="1">
    <source>
        <dbReference type="EMBL" id="QLH81534.1"/>
    </source>
</evidence>
<reference evidence="1 2" key="1">
    <citation type="submission" date="2020-07" db="EMBL/GenBank/DDBJ databases">
        <title>Halosimplex litoreum sp. nov. and Halosimplex rubrum sp. nov., isolated from different salt environments.</title>
        <authorList>
            <person name="Cui H."/>
        </authorList>
    </citation>
    <scope>NUCLEOTIDE SEQUENCE [LARGE SCALE GENOMIC DNA]</scope>
    <source>
        <strain evidence="1 2">R2</strain>
    </source>
</reference>
<dbReference type="KEGG" id="hpel:HZS54_07810"/>
<dbReference type="Proteomes" id="UP000509346">
    <property type="component" value="Chromosome"/>
</dbReference>
<accession>A0A7D5TTL7</accession>
<dbReference type="RefSeq" id="WP_179921622.1">
    <property type="nucleotide sequence ID" value="NZ_CP058909.1"/>
</dbReference>
<keyword evidence="2" id="KW-1185">Reference proteome</keyword>
<gene>
    <name evidence="1" type="ORF">HZS54_07810</name>
</gene>
<dbReference type="OrthoDB" id="350675at2157"/>
<dbReference type="InterPro" id="IPR006311">
    <property type="entry name" value="TAT_signal"/>
</dbReference>
<dbReference type="GeneID" id="56082485"/>
<dbReference type="PROSITE" id="PS51318">
    <property type="entry name" value="TAT"/>
    <property type="match status" value="1"/>
</dbReference>
<dbReference type="AlphaFoldDB" id="A0A7D5TTL7"/>
<name>A0A7D5TTL7_9EURY</name>
<dbReference type="PROSITE" id="PS51257">
    <property type="entry name" value="PROKAR_LIPOPROTEIN"/>
    <property type="match status" value="1"/>
</dbReference>
<sequence>MTDDRSGSDDGRLTRRGALALGGATLLAGCGALSNPLKPGPVKLDGAAVARIAEGDAPAVAHPLPVDVADAHVADSRERAHAMLAAAPLPLTAEDLPNGAMRREITDHAEHAREHLAEAVRASSTRERLSLLAHARGPARAVEAAWAAIGDELTAADVRSERGSVREDIRRFRDGWEYVGEDPVRAVVVHALVEQWVREADRLLNRSRPGEDSSPVTPITVGERASEVEQARAALADARHVGERFTASLSDARSLEATFSDAGDSLAGTIDSRMEGKPTEHAELPDLVDGGGDLEGTVAGTALRELHGELPYEGEFVPETELPGTVLWQVETLAQIGAFETLRDRIAADEHRTVESAEAVEELRRAAVTAVEDALAESADEWLARTELATLAGLFDYAARNLDRQTDDDPVELEWVVEDIGLYLQIEVIAGAVPEAVDETLAALDAE</sequence>
<dbReference type="EMBL" id="CP058909">
    <property type="protein sequence ID" value="QLH81534.1"/>
    <property type="molecule type" value="Genomic_DNA"/>
</dbReference>
<evidence type="ECO:0000313" key="2">
    <source>
        <dbReference type="Proteomes" id="UP000509346"/>
    </source>
</evidence>